<comment type="caution">
    <text evidence="2">The sequence shown here is derived from an EMBL/GenBank/DDBJ whole genome shotgun (WGS) entry which is preliminary data.</text>
</comment>
<dbReference type="Pfam" id="PF13557">
    <property type="entry name" value="Phenol_MetA_deg"/>
    <property type="match status" value="1"/>
</dbReference>
<reference evidence="2 3" key="1">
    <citation type="submission" date="2017-09" db="EMBL/GenBank/DDBJ databases">
        <title>Depth-based differentiation of microbial function through sediment-hosted aquifers and enrichment of novel symbionts in the deep terrestrial subsurface.</title>
        <authorList>
            <person name="Probst A.J."/>
            <person name="Ladd B."/>
            <person name="Jarett J.K."/>
            <person name="Geller-Mcgrath D.E."/>
            <person name="Sieber C.M."/>
            <person name="Emerson J.B."/>
            <person name="Anantharaman K."/>
            <person name="Thomas B.C."/>
            <person name="Malmstrom R."/>
            <person name="Stieglmeier M."/>
            <person name="Klingl A."/>
            <person name="Woyke T."/>
            <person name="Ryan C.M."/>
            <person name="Banfield J.F."/>
        </authorList>
    </citation>
    <scope>NUCLEOTIDE SEQUENCE [LARGE SCALE GENOMIC DNA]</scope>
    <source>
        <strain evidence="2">CG11_big_fil_rev_8_21_14_0_20_42_13</strain>
    </source>
</reference>
<keyword evidence="1" id="KW-0732">Signal</keyword>
<evidence type="ECO:0000313" key="3">
    <source>
        <dbReference type="Proteomes" id="UP000229641"/>
    </source>
</evidence>
<dbReference type="EMBL" id="PCWA01000113">
    <property type="protein sequence ID" value="PIQ88246.1"/>
    <property type="molecule type" value="Genomic_DNA"/>
</dbReference>
<evidence type="ECO:0000313" key="2">
    <source>
        <dbReference type="EMBL" id="PIQ88246.1"/>
    </source>
</evidence>
<name>A0A2H0LV62_9BACT</name>
<organism evidence="2 3">
    <name type="scientific">Candidatus Ghiorseimicrobium undicola</name>
    <dbReference type="NCBI Taxonomy" id="1974746"/>
    <lineage>
        <taxon>Bacteria</taxon>
        <taxon>Pseudomonadati</taxon>
        <taxon>Candidatus Omnitrophota</taxon>
        <taxon>Candidatus Ghiorseimicrobium</taxon>
    </lineage>
</organism>
<gene>
    <name evidence="2" type="ORF">COV72_09385</name>
</gene>
<evidence type="ECO:0000256" key="1">
    <source>
        <dbReference type="SAM" id="SignalP"/>
    </source>
</evidence>
<dbReference type="Proteomes" id="UP000229641">
    <property type="component" value="Unassembled WGS sequence"/>
</dbReference>
<protein>
    <recommendedName>
        <fullName evidence="4">Transporter</fullName>
    </recommendedName>
</protein>
<dbReference type="AlphaFoldDB" id="A0A2H0LV62"/>
<dbReference type="InterPro" id="IPR025737">
    <property type="entry name" value="FApF"/>
</dbReference>
<proteinExistence type="predicted"/>
<sequence>MRIKAIVITMLIVAFLFCMQKAAYAARPLSSEDAGVCGKGNFQLDAGFDYAKEGNKDKSYTFLLAGAYGISQRSDLSVELPYLMIAPGDGNNEARLSDIKLAFKSLIIPEGEINPAIALKIQLKLSNGNEEKNLGSGDEDAGIIFAVSKTLGKLVLHGNLGYTLVGRGRDDTLKNYILYGLAGEYALSTKIKLVMELYGESDSHFDPGSLRHHNLTPLIGFSYQLNEKIVLDTAFKVGISESRRQAYGLTMGCSVQF</sequence>
<feature type="signal peptide" evidence="1">
    <location>
        <begin position="1"/>
        <end position="25"/>
    </location>
</feature>
<accession>A0A2H0LV62</accession>
<feature type="chain" id="PRO_5013601109" description="Transporter" evidence="1">
    <location>
        <begin position="26"/>
        <end position="257"/>
    </location>
</feature>
<evidence type="ECO:0008006" key="4">
    <source>
        <dbReference type="Google" id="ProtNLM"/>
    </source>
</evidence>